<dbReference type="Pfam" id="PF13561">
    <property type="entry name" value="adh_short_C2"/>
    <property type="match status" value="1"/>
</dbReference>
<evidence type="ECO:0000313" key="2">
    <source>
        <dbReference type="EMBL" id="BAX79588.1"/>
    </source>
</evidence>
<proteinExistence type="inferred from homology"/>
<dbReference type="EMBL" id="AP018042">
    <property type="protein sequence ID" value="BAX79588.1"/>
    <property type="molecule type" value="Genomic_DNA"/>
</dbReference>
<comment type="similarity">
    <text evidence="1">Belongs to the short-chain dehydrogenases/reductases (SDR) family.</text>
</comment>
<organism evidence="2 3">
    <name type="scientific">Labilibaculum antarcticum</name>
    <dbReference type="NCBI Taxonomy" id="1717717"/>
    <lineage>
        <taxon>Bacteria</taxon>
        <taxon>Pseudomonadati</taxon>
        <taxon>Bacteroidota</taxon>
        <taxon>Bacteroidia</taxon>
        <taxon>Marinilabiliales</taxon>
        <taxon>Marinifilaceae</taxon>
        <taxon>Labilibaculum</taxon>
    </lineage>
</organism>
<gene>
    <name evidence="2" type="ORF">ALGA_1202</name>
</gene>
<keyword evidence="3" id="KW-1185">Reference proteome</keyword>
<reference evidence="3" key="2">
    <citation type="journal article" date="2020" name="Antonie Van Leeuwenhoek">
        <title>Labilibaculum antarcticum sp. nov., a novel facultative anaerobic, psychrotorelant bacterium isolated from marine sediment of Antarctica.</title>
        <authorList>
            <person name="Watanabe M."/>
            <person name="Kojima H."/>
            <person name="Fukui M."/>
        </authorList>
    </citation>
    <scope>NUCLEOTIDE SEQUENCE [LARGE SCALE GENOMIC DNA]</scope>
    <source>
        <strain evidence="3">SPP2</strain>
    </source>
</reference>
<dbReference type="RefSeq" id="WP_096428486.1">
    <property type="nucleotide sequence ID" value="NZ_AP018042.1"/>
</dbReference>
<reference evidence="2 3" key="1">
    <citation type="journal article" date="2018" name="Mar. Genomics">
        <title>Complete genome sequence of Marinifilaceae bacterium strain SPP2, isolated from the Antarctic marine sediment.</title>
        <authorList>
            <person name="Watanabe M."/>
            <person name="Kojima H."/>
            <person name="Fukui M."/>
        </authorList>
    </citation>
    <scope>NUCLEOTIDE SEQUENCE [LARGE SCALE GENOMIC DNA]</scope>
    <source>
        <strain evidence="2 3">SPP2</strain>
    </source>
</reference>
<dbReference type="Proteomes" id="UP000218267">
    <property type="component" value="Chromosome"/>
</dbReference>
<dbReference type="InterPro" id="IPR036291">
    <property type="entry name" value="NAD(P)-bd_dom_sf"/>
</dbReference>
<dbReference type="KEGG" id="mbas:ALGA_1202"/>
<evidence type="ECO:0000256" key="1">
    <source>
        <dbReference type="ARBA" id="ARBA00006484"/>
    </source>
</evidence>
<dbReference type="PRINTS" id="PR00081">
    <property type="entry name" value="GDHRDH"/>
</dbReference>
<evidence type="ECO:0000313" key="3">
    <source>
        <dbReference type="Proteomes" id="UP000218267"/>
    </source>
</evidence>
<accession>A0A1Y1CGT4</accession>
<dbReference type="Gene3D" id="3.40.50.720">
    <property type="entry name" value="NAD(P)-binding Rossmann-like Domain"/>
    <property type="match status" value="1"/>
</dbReference>
<dbReference type="InterPro" id="IPR002347">
    <property type="entry name" value="SDR_fam"/>
</dbReference>
<dbReference type="PANTHER" id="PTHR42879">
    <property type="entry name" value="3-OXOACYL-(ACYL-CARRIER-PROTEIN) REDUCTASE"/>
    <property type="match status" value="1"/>
</dbReference>
<dbReference type="OrthoDB" id="9804774at2"/>
<name>A0A1Y1CGT4_9BACT</name>
<dbReference type="SUPFAM" id="SSF51735">
    <property type="entry name" value="NAD(P)-binding Rossmann-fold domains"/>
    <property type="match status" value="1"/>
</dbReference>
<dbReference type="AlphaFoldDB" id="A0A1Y1CGT4"/>
<dbReference type="InterPro" id="IPR050259">
    <property type="entry name" value="SDR"/>
</dbReference>
<protein>
    <recommendedName>
        <fullName evidence="4">Short-chain dehydrogenase</fullName>
    </recommendedName>
</protein>
<evidence type="ECO:0008006" key="4">
    <source>
        <dbReference type="Google" id="ProtNLM"/>
    </source>
</evidence>
<sequence length="258" mass="28103">MDLHIKDQLFVVCGATSGFGNAVLKNLLTDGAKVIAIARGQEKLDELQKSNTDQIEAFCGDITQSETICLLMEKIGKRKLSGAFVNASGPPAMKTMETKLADWDNAYHQLLRWKVELTQTLVPLMIKESYGRMVFLESSSVKQPIDNLVLSTSLRLSVVGFVKTLSQEIAESGVTLNIIGPGYHETPAINRLLDKKAEQENITSQEAKNKIASGIRMKRMGNPEDLGQLATWLLSPSSGYITGQTISVDGGQILGIHG</sequence>
<dbReference type="PANTHER" id="PTHR42879:SF6">
    <property type="entry name" value="NADPH-DEPENDENT REDUCTASE BACG"/>
    <property type="match status" value="1"/>
</dbReference>